<feature type="non-terminal residue" evidence="1">
    <location>
        <position position="67"/>
    </location>
</feature>
<sequence>MAFLPQMSFLDPCIRHRRTQTNFEGNKEFKELNFTVESVVSESSDNTEYPAETENMQLPVIHIMPSC</sequence>
<dbReference type="OrthoDB" id="6537916at2759"/>
<dbReference type="AlphaFoldDB" id="A0A087U1Y5"/>
<dbReference type="EMBL" id="KK117769">
    <property type="protein sequence ID" value="KFM71374.1"/>
    <property type="molecule type" value="Genomic_DNA"/>
</dbReference>
<proteinExistence type="predicted"/>
<evidence type="ECO:0000313" key="2">
    <source>
        <dbReference type="Proteomes" id="UP000054359"/>
    </source>
</evidence>
<gene>
    <name evidence="1" type="ORF">X975_16592</name>
</gene>
<evidence type="ECO:0000313" key="1">
    <source>
        <dbReference type="EMBL" id="KFM71374.1"/>
    </source>
</evidence>
<accession>A0A087U1Y5</accession>
<protein>
    <submittedName>
        <fullName evidence="1">Uncharacterized protein</fullName>
    </submittedName>
</protein>
<organism evidence="1 2">
    <name type="scientific">Stegodyphus mimosarum</name>
    <name type="common">African social velvet spider</name>
    <dbReference type="NCBI Taxonomy" id="407821"/>
    <lineage>
        <taxon>Eukaryota</taxon>
        <taxon>Metazoa</taxon>
        <taxon>Ecdysozoa</taxon>
        <taxon>Arthropoda</taxon>
        <taxon>Chelicerata</taxon>
        <taxon>Arachnida</taxon>
        <taxon>Araneae</taxon>
        <taxon>Araneomorphae</taxon>
        <taxon>Entelegynae</taxon>
        <taxon>Eresoidea</taxon>
        <taxon>Eresidae</taxon>
        <taxon>Stegodyphus</taxon>
    </lineage>
</organism>
<dbReference type="Proteomes" id="UP000054359">
    <property type="component" value="Unassembled WGS sequence"/>
</dbReference>
<reference evidence="1 2" key="1">
    <citation type="submission" date="2013-11" db="EMBL/GenBank/DDBJ databases">
        <title>Genome sequencing of Stegodyphus mimosarum.</title>
        <authorList>
            <person name="Bechsgaard J."/>
        </authorList>
    </citation>
    <scope>NUCLEOTIDE SEQUENCE [LARGE SCALE GENOMIC DNA]</scope>
</reference>
<keyword evidence="2" id="KW-1185">Reference proteome</keyword>
<name>A0A087U1Y5_STEMI</name>